<keyword evidence="2" id="KW-1185">Reference proteome</keyword>
<sequence>NTPIDDVESPAQLLMNRRLRSTIPQTIAELKPRVSDPDEVKTRLNLKQHKQKFYYDRQSKSLKRLHEGDRIRGRMKGSWKPGVVTRDRIVFRLMMVVNIGEIEECF</sequence>
<feature type="non-terminal residue" evidence="1">
    <location>
        <position position="1"/>
    </location>
</feature>
<proteinExistence type="predicted"/>
<evidence type="ECO:0000313" key="2">
    <source>
        <dbReference type="Proteomes" id="UP001152795"/>
    </source>
</evidence>
<protein>
    <submittedName>
        <fullName evidence="1">Sec1 family domain-containing 2</fullName>
    </submittedName>
</protein>
<dbReference type="PANTHER" id="PTHR33244:SF3">
    <property type="entry name" value="PEPTIDASE A2 DOMAIN-CONTAINING PROTEIN"/>
    <property type="match status" value="1"/>
</dbReference>
<dbReference type="AlphaFoldDB" id="A0A6S7K2J5"/>
<dbReference type="GO" id="GO:0043565">
    <property type="term" value="F:sequence-specific DNA binding"/>
    <property type="evidence" value="ECO:0007669"/>
    <property type="project" value="InterPro"/>
</dbReference>
<name>A0A6S7K2J5_PARCT</name>
<organism evidence="1 2">
    <name type="scientific">Paramuricea clavata</name>
    <name type="common">Red gorgonian</name>
    <name type="synonym">Violescent sea-whip</name>
    <dbReference type="NCBI Taxonomy" id="317549"/>
    <lineage>
        <taxon>Eukaryota</taxon>
        <taxon>Metazoa</taxon>
        <taxon>Cnidaria</taxon>
        <taxon>Anthozoa</taxon>
        <taxon>Octocorallia</taxon>
        <taxon>Malacalcyonacea</taxon>
        <taxon>Plexauridae</taxon>
        <taxon>Paramuricea</taxon>
    </lineage>
</organism>
<dbReference type="Proteomes" id="UP001152795">
    <property type="component" value="Unassembled WGS sequence"/>
</dbReference>
<reference evidence="1" key="1">
    <citation type="submission" date="2020-04" db="EMBL/GenBank/DDBJ databases">
        <authorList>
            <person name="Alioto T."/>
            <person name="Alioto T."/>
            <person name="Gomez Garrido J."/>
        </authorList>
    </citation>
    <scope>NUCLEOTIDE SEQUENCE</scope>
    <source>
        <strain evidence="1">A484AB</strain>
    </source>
</reference>
<dbReference type="PROSITE" id="PS50061">
    <property type="entry name" value="ETS_DOMAIN_3"/>
    <property type="match status" value="1"/>
</dbReference>
<evidence type="ECO:0000313" key="1">
    <source>
        <dbReference type="EMBL" id="CAB4039596.1"/>
    </source>
</evidence>
<dbReference type="InterPro" id="IPR000418">
    <property type="entry name" value="Ets_dom"/>
</dbReference>
<gene>
    <name evidence="1" type="ORF">PACLA_8A018489</name>
</gene>
<comment type="caution">
    <text evidence="1">The sequence shown here is derived from an EMBL/GenBank/DDBJ whole genome shotgun (WGS) entry which is preliminary data.</text>
</comment>
<dbReference type="OrthoDB" id="2286242at2759"/>
<dbReference type="GO" id="GO:0003700">
    <property type="term" value="F:DNA-binding transcription factor activity"/>
    <property type="evidence" value="ECO:0007669"/>
    <property type="project" value="InterPro"/>
</dbReference>
<accession>A0A6S7K2J5</accession>
<dbReference type="PANTHER" id="PTHR33244">
    <property type="entry name" value="INTEGRASE CATALYTIC DOMAIN-CONTAINING PROTEIN-RELATED"/>
    <property type="match status" value="1"/>
</dbReference>
<dbReference type="EMBL" id="CACRXK020025615">
    <property type="protein sequence ID" value="CAB4039596.1"/>
    <property type="molecule type" value="Genomic_DNA"/>
</dbReference>